<dbReference type="SUPFAM" id="SSF47384">
    <property type="entry name" value="Homodimeric domain of signal transducing histidine kinase"/>
    <property type="match status" value="1"/>
</dbReference>
<dbReference type="Gene3D" id="3.30.565.10">
    <property type="entry name" value="Histidine kinase-like ATPase, C-terminal domain"/>
    <property type="match status" value="1"/>
</dbReference>
<comment type="catalytic activity">
    <reaction evidence="1">
        <text>ATP + protein L-histidine = ADP + protein N-phospho-L-histidine.</text>
        <dbReference type="EC" id="2.7.13.3"/>
    </reaction>
</comment>
<keyword evidence="3" id="KW-0597">Phosphoprotein</keyword>
<feature type="domain" description="PAS" evidence="11">
    <location>
        <begin position="156"/>
        <end position="226"/>
    </location>
</feature>
<dbReference type="InterPro" id="IPR013656">
    <property type="entry name" value="PAS_4"/>
</dbReference>
<dbReference type="EC" id="2.7.13.3" evidence="2"/>
<feature type="transmembrane region" description="Helical" evidence="9">
    <location>
        <begin position="6"/>
        <end position="22"/>
    </location>
</feature>
<dbReference type="Pfam" id="PF08447">
    <property type="entry name" value="PAS_3"/>
    <property type="match status" value="1"/>
</dbReference>
<dbReference type="GO" id="GO:0005524">
    <property type="term" value="F:ATP binding"/>
    <property type="evidence" value="ECO:0007669"/>
    <property type="project" value="UniProtKB-KW"/>
</dbReference>
<reference evidence="13 14" key="1">
    <citation type="journal article" date="2016" name="Antonie Van Leeuwenhoek">
        <title>Bacillus depressus sp. nov., isolated from soil of a sunflower field.</title>
        <authorList>
            <person name="Wei X."/>
            <person name="Xin D."/>
            <person name="Xin Y."/>
            <person name="Zhang H."/>
            <person name="Wang T."/>
            <person name="Zhang J."/>
        </authorList>
    </citation>
    <scope>NUCLEOTIDE SEQUENCE [LARGE SCALE GENOMIC DNA]</scope>
    <source>
        <strain evidence="13 14">BZ1</strain>
    </source>
</reference>
<evidence type="ECO:0000313" key="13">
    <source>
        <dbReference type="EMBL" id="KAB2334490.1"/>
    </source>
</evidence>
<dbReference type="PROSITE" id="PS50112">
    <property type="entry name" value="PAS"/>
    <property type="match status" value="1"/>
</dbReference>
<organism evidence="13 14">
    <name type="scientific">Cytobacillus depressus</name>
    <dbReference type="NCBI Taxonomy" id="1602942"/>
    <lineage>
        <taxon>Bacteria</taxon>
        <taxon>Bacillati</taxon>
        <taxon>Bacillota</taxon>
        <taxon>Bacilli</taxon>
        <taxon>Bacillales</taxon>
        <taxon>Bacillaceae</taxon>
        <taxon>Cytobacillus</taxon>
    </lineage>
</organism>
<evidence type="ECO:0000259" key="10">
    <source>
        <dbReference type="PROSITE" id="PS50109"/>
    </source>
</evidence>
<dbReference type="CDD" id="cd00130">
    <property type="entry name" value="PAS"/>
    <property type="match status" value="1"/>
</dbReference>
<feature type="domain" description="Histidine kinase" evidence="10">
    <location>
        <begin position="294"/>
        <end position="498"/>
    </location>
</feature>
<dbReference type="SMART" id="SM00388">
    <property type="entry name" value="HisKA"/>
    <property type="match status" value="1"/>
</dbReference>
<dbReference type="PROSITE" id="PS50113">
    <property type="entry name" value="PAC"/>
    <property type="match status" value="1"/>
</dbReference>
<dbReference type="SMART" id="SM00091">
    <property type="entry name" value="PAS"/>
    <property type="match status" value="1"/>
</dbReference>
<keyword evidence="9" id="KW-1133">Transmembrane helix</keyword>
<dbReference type="GO" id="GO:0000155">
    <property type="term" value="F:phosphorelay sensor kinase activity"/>
    <property type="evidence" value="ECO:0007669"/>
    <property type="project" value="InterPro"/>
</dbReference>
<evidence type="ECO:0000256" key="5">
    <source>
        <dbReference type="ARBA" id="ARBA00022741"/>
    </source>
</evidence>
<dbReference type="InterPro" id="IPR005467">
    <property type="entry name" value="His_kinase_dom"/>
</dbReference>
<evidence type="ECO:0000256" key="7">
    <source>
        <dbReference type="ARBA" id="ARBA00022840"/>
    </source>
</evidence>
<keyword evidence="7" id="KW-0067">ATP-binding</keyword>
<keyword evidence="8" id="KW-0902">Two-component regulatory system</keyword>
<dbReference type="SMART" id="SM00086">
    <property type="entry name" value="PAC"/>
    <property type="match status" value="2"/>
</dbReference>
<dbReference type="InterPro" id="IPR003594">
    <property type="entry name" value="HATPase_dom"/>
</dbReference>
<dbReference type="Pfam" id="PF08448">
    <property type="entry name" value="PAS_4"/>
    <property type="match status" value="1"/>
</dbReference>
<dbReference type="PRINTS" id="PR00344">
    <property type="entry name" value="BCTRLSENSOR"/>
</dbReference>
<dbReference type="OrthoDB" id="9759607at2"/>
<dbReference type="InterPro" id="IPR003661">
    <property type="entry name" value="HisK_dim/P_dom"/>
</dbReference>
<comment type="caution">
    <text evidence="13">The sequence shown here is derived from an EMBL/GenBank/DDBJ whole genome shotgun (WGS) entry which is preliminary data.</text>
</comment>
<dbReference type="Pfam" id="PF02518">
    <property type="entry name" value="HATPase_c"/>
    <property type="match status" value="1"/>
</dbReference>
<evidence type="ECO:0000256" key="1">
    <source>
        <dbReference type="ARBA" id="ARBA00000085"/>
    </source>
</evidence>
<keyword evidence="14" id="KW-1185">Reference proteome</keyword>
<dbReference type="EMBL" id="WBOS01000006">
    <property type="protein sequence ID" value="KAB2334490.1"/>
    <property type="molecule type" value="Genomic_DNA"/>
</dbReference>
<evidence type="ECO:0000256" key="8">
    <source>
        <dbReference type="ARBA" id="ARBA00023012"/>
    </source>
</evidence>
<evidence type="ECO:0000256" key="9">
    <source>
        <dbReference type="SAM" id="Phobius"/>
    </source>
</evidence>
<dbReference type="Gene3D" id="1.10.287.130">
    <property type="match status" value="1"/>
</dbReference>
<keyword evidence="4" id="KW-0808">Transferase</keyword>
<feature type="domain" description="PAC" evidence="12">
    <location>
        <begin position="229"/>
        <end position="281"/>
    </location>
</feature>
<accession>A0A6L3V3I3</accession>
<dbReference type="InterPro" id="IPR036097">
    <property type="entry name" value="HisK_dim/P_sf"/>
</dbReference>
<evidence type="ECO:0000256" key="3">
    <source>
        <dbReference type="ARBA" id="ARBA00022553"/>
    </source>
</evidence>
<dbReference type="SUPFAM" id="SSF55874">
    <property type="entry name" value="ATPase domain of HSP90 chaperone/DNA topoisomerase II/histidine kinase"/>
    <property type="match status" value="1"/>
</dbReference>
<evidence type="ECO:0000256" key="4">
    <source>
        <dbReference type="ARBA" id="ARBA00022679"/>
    </source>
</evidence>
<dbReference type="PANTHER" id="PTHR43065:SF34">
    <property type="entry name" value="SPORULATION KINASE A"/>
    <property type="match status" value="1"/>
</dbReference>
<keyword evidence="6" id="KW-0418">Kinase</keyword>
<keyword evidence="5" id="KW-0547">Nucleotide-binding</keyword>
<dbReference type="SUPFAM" id="SSF55785">
    <property type="entry name" value="PYP-like sensor domain (PAS domain)"/>
    <property type="match status" value="2"/>
</dbReference>
<dbReference type="SMART" id="SM00387">
    <property type="entry name" value="HATPase_c"/>
    <property type="match status" value="1"/>
</dbReference>
<dbReference type="InterPro" id="IPR035965">
    <property type="entry name" value="PAS-like_dom_sf"/>
</dbReference>
<evidence type="ECO:0000259" key="11">
    <source>
        <dbReference type="PROSITE" id="PS50112"/>
    </source>
</evidence>
<evidence type="ECO:0000256" key="2">
    <source>
        <dbReference type="ARBA" id="ARBA00012438"/>
    </source>
</evidence>
<dbReference type="PROSITE" id="PS50109">
    <property type="entry name" value="HIS_KIN"/>
    <property type="match status" value="1"/>
</dbReference>
<dbReference type="RefSeq" id="WP_151535565.1">
    <property type="nucleotide sequence ID" value="NZ_WBOS01000006.1"/>
</dbReference>
<dbReference type="InterPro" id="IPR000700">
    <property type="entry name" value="PAS-assoc_C"/>
</dbReference>
<dbReference type="NCBIfam" id="TIGR00229">
    <property type="entry name" value="sensory_box"/>
    <property type="match status" value="1"/>
</dbReference>
<dbReference type="InterPro" id="IPR000014">
    <property type="entry name" value="PAS"/>
</dbReference>
<dbReference type="CDD" id="cd00082">
    <property type="entry name" value="HisKA"/>
    <property type="match status" value="1"/>
</dbReference>
<dbReference type="InterPro" id="IPR004358">
    <property type="entry name" value="Sig_transdc_His_kin-like_C"/>
</dbReference>
<protein>
    <recommendedName>
        <fullName evidence="2">histidine kinase</fullName>
        <ecNumber evidence="2">2.7.13.3</ecNumber>
    </recommendedName>
</protein>
<dbReference type="AlphaFoldDB" id="A0A6L3V3I3"/>
<dbReference type="PANTHER" id="PTHR43065">
    <property type="entry name" value="SENSOR HISTIDINE KINASE"/>
    <property type="match status" value="1"/>
</dbReference>
<proteinExistence type="predicted"/>
<keyword evidence="9" id="KW-0472">Membrane</keyword>
<dbReference type="Proteomes" id="UP000481030">
    <property type="component" value="Unassembled WGS sequence"/>
</dbReference>
<sequence length="516" mass="59013">MKLIIGFVLAMVIVFILVFFWSRKKRKFPHELSNQELVDTIRQQQGMIFKFIKDGDRFIHTLCDGRLLYRMDLFPEKIIGKELCDFLSHFDAETVIQYYWRAWEGEDNVTYEGVINGVYYLSSLRPIRKKGQVIEIIGSCVDITERNRIEKALKLSESNYRLITENMLDLVGLWDLNGRVIYASPSHEKVLGYDPKKYEGVLAFDLVHHDDSLRLYELFSQTISTKLPFQVEFRCENADGEWVYVEAQGTPVIGENDNLEHIVVVGRNISERKKVDVFLRKTEKLSLVGQLAAGVAHEIRNPLTSIKGFLQLMKMELDKPNYLEIMLSEIDSIEKIIQEFLSLSKPHASKLAATNINALLQYVVTLINTHAKLKNINVVLVSDSDLPIIHCDEHQIKQVFVNILQNAVEAMTYGGEIKIQTMRYESDNIRFRFIDQGCGISEDRIKSIGEPFYSTKEKGTGLGLMISHKIVEEHGGSLSLESTINKGTIVDVILPIEKGEPVLSLSDKFEIGEKKY</sequence>
<dbReference type="Gene3D" id="3.30.450.20">
    <property type="entry name" value="PAS domain"/>
    <property type="match status" value="2"/>
</dbReference>
<evidence type="ECO:0000259" key="12">
    <source>
        <dbReference type="PROSITE" id="PS50113"/>
    </source>
</evidence>
<evidence type="ECO:0000256" key="6">
    <source>
        <dbReference type="ARBA" id="ARBA00022777"/>
    </source>
</evidence>
<evidence type="ECO:0000313" key="14">
    <source>
        <dbReference type="Proteomes" id="UP000481030"/>
    </source>
</evidence>
<gene>
    <name evidence="13" type="ORF">F7731_14870</name>
</gene>
<keyword evidence="9" id="KW-0812">Transmembrane</keyword>
<dbReference type="Pfam" id="PF00512">
    <property type="entry name" value="HisKA"/>
    <property type="match status" value="1"/>
</dbReference>
<dbReference type="InterPro" id="IPR001610">
    <property type="entry name" value="PAC"/>
</dbReference>
<dbReference type="InterPro" id="IPR036890">
    <property type="entry name" value="HATPase_C_sf"/>
</dbReference>
<name>A0A6L3V3I3_9BACI</name>
<dbReference type="InterPro" id="IPR013655">
    <property type="entry name" value="PAS_fold_3"/>
</dbReference>